<dbReference type="Proteomes" id="UP000467385">
    <property type="component" value="Chromosome"/>
</dbReference>
<protein>
    <recommendedName>
        <fullName evidence="5">Lipoprotein LpqE</fullName>
    </recommendedName>
</protein>
<gene>
    <name evidence="3" type="ORF">MCNS_57480</name>
</gene>
<feature type="signal peptide" evidence="2">
    <location>
        <begin position="1"/>
        <end position="20"/>
    </location>
</feature>
<evidence type="ECO:0008006" key="5">
    <source>
        <dbReference type="Google" id="ProtNLM"/>
    </source>
</evidence>
<evidence type="ECO:0000256" key="1">
    <source>
        <dbReference type="SAM" id="MobiDB-lite"/>
    </source>
</evidence>
<dbReference type="AlphaFoldDB" id="A0A7I7YLG5"/>
<accession>A0A7I7YLG5</accession>
<feature type="compositionally biased region" description="Low complexity" evidence="1">
    <location>
        <begin position="24"/>
        <end position="34"/>
    </location>
</feature>
<keyword evidence="2" id="KW-0732">Signal</keyword>
<keyword evidence="4" id="KW-1185">Reference proteome</keyword>
<feature type="chain" id="PRO_5039189577" description="Lipoprotein LpqE" evidence="2">
    <location>
        <begin position="21"/>
        <end position="176"/>
    </location>
</feature>
<dbReference type="RefSeq" id="WP_139825101.1">
    <property type="nucleotide sequence ID" value="NZ_AP022613.1"/>
</dbReference>
<sequence>MTRRVAIAALSVLTVVVAGCGNQAPPTASTSTSAAPPPPPASLNGSTVSLTANYPTVDQVFTNTVTGTVPVSWPKGTLYSTRNKLVQVNASFDVAGTQVTETFLTSARLGTGTFNGPVYKFTGAPAITKVTVDPRSDPTVAPVGIAFTADSISVNDSGLTVTDGAKQILDVTFATP</sequence>
<evidence type="ECO:0000313" key="3">
    <source>
        <dbReference type="EMBL" id="BBZ42685.1"/>
    </source>
</evidence>
<evidence type="ECO:0000313" key="4">
    <source>
        <dbReference type="Proteomes" id="UP000467385"/>
    </source>
</evidence>
<feature type="region of interest" description="Disordered" evidence="1">
    <location>
        <begin position="24"/>
        <end position="47"/>
    </location>
</feature>
<dbReference type="PROSITE" id="PS51257">
    <property type="entry name" value="PROKAR_LIPOPROTEIN"/>
    <property type="match status" value="1"/>
</dbReference>
<name>A0A7I7YLG5_9MYCO</name>
<dbReference type="OrthoDB" id="8759229at2"/>
<evidence type="ECO:0000256" key="2">
    <source>
        <dbReference type="SAM" id="SignalP"/>
    </source>
</evidence>
<organism evidence="3 4">
    <name type="scientific">Mycobacterium conspicuum</name>
    <dbReference type="NCBI Taxonomy" id="44010"/>
    <lineage>
        <taxon>Bacteria</taxon>
        <taxon>Bacillati</taxon>
        <taxon>Actinomycetota</taxon>
        <taxon>Actinomycetes</taxon>
        <taxon>Mycobacteriales</taxon>
        <taxon>Mycobacteriaceae</taxon>
        <taxon>Mycobacterium</taxon>
    </lineage>
</organism>
<reference evidence="3 4" key="1">
    <citation type="journal article" date="2019" name="Emerg. Microbes Infect.">
        <title>Comprehensive subspecies identification of 175 nontuberculous mycobacteria species based on 7547 genomic profiles.</title>
        <authorList>
            <person name="Matsumoto Y."/>
            <person name="Kinjo T."/>
            <person name="Motooka D."/>
            <person name="Nabeya D."/>
            <person name="Jung N."/>
            <person name="Uechi K."/>
            <person name="Horii T."/>
            <person name="Iida T."/>
            <person name="Fujita J."/>
            <person name="Nakamura S."/>
        </authorList>
    </citation>
    <scope>NUCLEOTIDE SEQUENCE [LARGE SCALE GENOMIC DNA]</scope>
    <source>
        <strain evidence="3 4">JCM 14738</strain>
    </source>
</reference>
<proteinExistence type="predicted"/>
<dbReference type="EMBL" id="AP022613">
    <property type="protein sequence ID" value="BBZ42685.1"/>
    <property type="molecule type" value="Genomic_DNA"/>
</dbReference>